<name>A0A1H9KLM2_9RHOB</name>
<keyword evidence="1" id="KW-1133">Transmembrane helix</keyword>
<accession>A0A1H9KLM2</accession>
<dbReference type="EMBL" id="FOEP01000019">
    <property type="protein sequence ID" value="SER00050.1"/>
    <property type="molecule type" value="Genomic_DNA"/>
</dbReference>
<proteinExistence type="predicted"/>
<protein>
    <submittedName>
        <fullName evidence="2">Uncharacterized protein</fullName>
    </submittedName>
</protein>
<feature type="transmembrane region" description="Helical" evidence="1">
    <location>
        <begin position="49"/>
        <end position="70"/>
    </location>
</feature>
<sequence>MEGLIWIGALVSVTGLAGLIWCIFKIAAAKRAGLSDEALRAAVQKVVPVNLGALFLSVIGLMMVVVGVFLD</sequence>
<dbReference type="AlphaFoldDB" id="A0A1H9KLM2"/>
<keyword evidence="3" id="KW-1185">Reference proteome</keyword>
<dbReference type="Proteomes" id="UP000198634">
    <property type="component" value="Unassembled WGS sequence"/>
</dbReference>
<dbReference type="OrthoDB" id="7875737at2"/>
<organism evidence="2 3">
    <name type="scientific">Thalassovita taeanensis</name>
    <dbReference type="NCBI Taxonomy" id="657014"/>
    <lineage>
        <taxon>Bacteria</taxon>
        <taxon>Pseudomonadati</taxon>
        <taxon>Pseudomonadota</taxon>
        <taxon>Alphaproteobacteria</taxon>
        <taxon>Rhodobacterales</taxon>
        <taxon>Roseobacteraceae</taxon>
        <taxon>Thalassovita</taxon>
    </lineage>
</organism>
<keyword evidence="1" id="KW-0472">Membrane</keyword>
<gene>
    <name evidence="2" type="ORF">SAMN04488092_11933</name>
</gene>
<keyword evidence="1" id="KW-0812">Transmembrane</keyword>
<feature type="transmembrane region" description="Helical" evidence="1">
    <location>
        <begin position="6"/>
        <end position="28"/>
    </location>
</feature>
<dbReference type="STRING" id="657014.SAMN04488092_11933"/>
<reference evidence="2 3" key="1">
    <citation type="submission" date="2016-10" db="EMBL/GenBank/DDBJ databases">
        <authorList>
            <person name="de Groot N.N."/>
        </authorList>
    </citation>
    <scope>NUCLEOTIDE SEQUENCE [LARGE SCALE GENOMIC DNA]</scope>
    <source>
        <strain evidence="2 3">DSM 22007</strain>
    </source>
</reference>
<evidence type="ECO:0000313" key="3">
    <source>
        <dbReference type="Proteomes" id="UP000198634"/>
    </source>
</evidence>
<evidence type="ECO:0000256" key="1">
    <source>
        <dbReference type="SAM" id="Phobius"/>
    </source>
</evidence>
<evidence type="ECO:0000313" key="2">
    <source>
        <dbReference type="EMBL" id="SER00050.1"/>
    </source>
</evidence>
<dbReference type="RefSeq" id="WP_090271234.1">
    <property type="nucleotide sequence ID" value="NZ_FOEP01000019.1"/>
</dbReference>